<evidence type="ECO:0000313" key="1">
    <source>
        <dbReference type="EMBL" id="TCO86377.1"/>
    </source>
</evidence>
<dbReference type="OrthoDB" id="1972178at2"/>
<reference evidence="1 2" key="1">
    <citation type="submission" date="2019-03" db="EMBL/GenBank/DDBJ databases">
        <title>Genomic Encyclopedia of Type Strains, Phase IV (KMG-IV): sequencing the most valuable type-strain genomes for metagenomic binning, comparative biology and taxonomic classification.</title>
        <authorList>
            <person name="Goeker M."/>
        </authorList>
    </citation>
    <scope>NUCLEOTIDE SEQUENCE [LARGE SCALE GENOMIC DNA]</scope>
    <source>
        <strain evidence="1 2">DSM 28559</strain>
    </source>
</reference>
<gene>
    <name evidence="1" type="ORF">EV212_101162</name>
</gene>
<accession>A0A4R2LL22</accession>
<organism evidence="1 2">
    <name type="scientific">Frisingicoccus caecimuris</name>
    <dbReference type="NCBI Taxonomy" id="1796636"/>
    <lineage>
        <taxon>Bacteria</taxon>
        <taxon>Bacillati</taxon>
        <taxon>Bacillota</taxon>
        <taxon>Clostridia</taxon>
        <taxon>Lachnospirales</taxon>
        <taxon>Lachnospiraceae</taxon>
        <taxon>Frisingicoccus</taxon>
    </lineage>
</organism>
<dbReference type="AlphaFoldDB" id="A0A4R2LL22"/>
<comment type="caution">
    <text evidence="1">The sequence shown here is derived from an EMBL/GenBank/DDBJ whole genome shotgun (WGS) entry which is preliminary data.</text>
</comment>
<keyword evidence="2" id="KW-1185">Reference proteome</keyword>
<sequence>MITNADITIYNQKSNPVTKLTEYVRTQIRNVHWYTDQKTSVDQSGVHSADIYKIRVPEESVTDRKFLDHSEWKQSEDTDGYWTIQNDDLVVRGLVDDDIRQASDLLNKYPYVARVNSFSDNRRGNNPHFRIGGVS</sequence>
<dbReference type="RefSeq" id="WP_132087409.1">
    <property type="nucleotide sequence ID" value="NZ_JANKAQ010000005.1"/>
</dbReference>
<name>A0A4R2LL22_9FIRM</name>
<dbReference type="EMBL" id="SLXA01000001">
    <property type="protein sequence ID" value="TCO86377.1"/>
    <property type="molecule type" value="Genomic_DNA"/>
</dbReference>
<dbReference type="Pfam" id="PF20536">
    <property type="entry name" value="DUF6751"/>
    <property type="match status" value="1"/>
</dbReference>
<dbReference type="Proteomes" id="UP000295711">
    <property type="component" value="Unassembled WGS sequence"/>
</dbReference>
<protein>
    <submittedName>
        <fullName evidence="1">Uncharacterized protein</fullName>
    </submittedName>
</protein>
<proteinExistence type="predicted"/>
<dbReference type="InterPro" id="IPR046639">
    <property type="entry name" value="DUF6751"/>
</dbReference>
<evidence type="ECO:0000313" key="2">
    <source>
        <dbReference type="Proteomes" id="UP000295711"/>
    </source>
</evidence>